<sequence length="76" mass="8086">MILGLAQLAGAALALESPRVAANDSARAPRHHQQVGTEEARNDSGMQAVCREVVVDTDEGYGVTNHESRVVCDNAR</sequence>
<proteinExistence type="predicted"/>
<feature type="region of interest" description="Disordered" evidence="1">
    <location>
        <begin position="19"/>
        <end position="43"/>
    </location>
</feature>
<name>A0ABN6VKY6_9HYPH</name>
<evidence type="ECO:0000313" key="2">
    <source>
        <dbReference type="EMBL" id="BDV35356.1"/>
    </source>
</evidence>
<protein>
    <recommendedName>
        <fullName evidence="4">Secreted protein</fullName>
    </recommendedName>
</protein>
<evidence type="ECO:0008006" key="4">
    <source>
        <dbReference type="Google" id="ProtNLM"/>
    </source>
</evidence>
<accession>A0ABN6VKY6</accession>
<dbReference type="Proteomes" id="UP001317629">
    <property type="component" value="Chromosome"/>
</dbReference>
<evidence type="ECO:0000256" key="1">
    <source>
        <dbReference type="SAM" id="MobiDB-lite"/>
    </source>
</evidence>
<reference evidence="2 3" key="1">
    <citation type="journal article" date="2023" name="Int. J. Syst. Evol. Microbiol.">
        <title>Methylocystis iwaonis sp. nov., a type II methane-oxidizing bacterium from surface soil of a rice paddy field in Japan, and emended description of the genus Methylocystis (ex Whittenbury et al. 1970) Bowman et al. 1993.</title>
        <authorList>
            <person name="Kaise H."/>
            <person name="Sawadogo J.B."/>
            <person name="Alam M.S."/>
            <person name="Ueno C."/>
            <person name="Dianou D."/>
            <person name="Shinjo R."/>
            <person name="Asakawa S."/>
        </authorList>
    </citation>
    <scope>NUCLEOTIDE SEQUENCE [LARGE SCALE GENOMIC DNA]</scope>
    <source>
        <strain evidence="2 3">SS37A-Re</strain>
    </source>
</reference>
<dbReference type="EMBL" id="AP027142">
    <property type="protein sequence ID" value="BDV35356.1"/>
    <property type="molecule type" value="Genomic_DNA"/>
</dbReference>
<dbReference type="RefSeq" id="WP_281928779.1">
    <property type="nucleotide sequence ID" value="NZ_AP027142.1"/>
</dbReference>
<keyword evidence="3" id="KW-1185">Reference proteome</keyword>
<gene>
    <name evidence="2" type="ORF">SS37A_28850</name>
</gene>
<organism evidence="2 3">
    <name type="scientific">Methylocystis iwaonis</name>
    <dbReference type="NCBI Taxonomy" id="2885079"/>
    <lineage>
        <taxon>Bacteria</taxon>
        <taxon>Pseudomonadati</taxon>
        <taxon>Pseudomonadota</taxon>
        <taxon>Alphaproteobacteria</taxon>
        <taxon>Hyphomicrobiales</taxon>
        <taxon>Methylocystaceae</taxon>
        <taxon>Methylocystis</taxon>
    </lineage>
</organism>
<evidence type="ECO:0000313" key="3">
    <source>
        <dbReference type="Proteomes" id="UP001317629"/>
    </source>
</evidence>